<evidence type="ECO:0000256" key="9">
    <source>
        <dbReference type="RuleBase" id="RU363032"/>
    </source>
</evidence>
<feature type="transmembrane region" description="Helical" evidence="9">
    <location>
        <begin position="247"/>
        <end position="267"/>
    </location>
</feature>
<evidence type="ECO:0000259" key="10">
    <source>
        <dbReference type="PROSITE" id="PS50928"/>
    </source>
</evidence>
<protein>
    <submittedName>
        <fullName evidence="11">ABC transporter permease</fullName>
    </submittedName>
    <submittedName>
        <fullName evidence="12">Sulfonate transport system permease protein</fullName>
    </submittedName>
</protein>
<keyword evidence="6 9" id="KW-1133">Transmembrane helix</keyword>
<evidence type="ECO:0000256" key="2">
    <source>
        <dbReference type="ARBA" id="ARBA00009306"/>
    </source>
</evidence>
<feature type="transmembrane region" description="Helical" evidence="9">
    <location>
        <begin position="131"/>
        <end position="151"/>
    </location>
</feature>
<dbReference type="RefSeq" id="WP_281809525.1">
    <property type="nucleotide sequence ID" value="NZ_BSDO01000009.1"/>
</dbReference>
<evidence type="ECO:0000256" key="5">
    <source>
        <dbReference type="ARBA" id="ARBA00022692"/>
    </source>
</evidence>
<feature type="transmembrane region" description="Helical" evidence="9">
    <location>
        <begin position="99"/>
        <end position="119"/>
    </location>
</feature>
<dbReference type="CDD" id="cd06261">
    <property type="entry name" value="TM_PBP2"/>
    <property type="match status" value="1"/>
</dbReference>
<feature type="domain" description="ABC transmembrane type-1" evidence="10">
    <location>
        <begin position="87"/>
        <end position="271"/>
    </location>
</feature>
<dbReference type="GO" id="GO:0005886">
    <property type="term" value="C:plasma membrane"/>
    <property type="evidence" value="ECO:0007669"/>
    <property type="project" value="UniProtKB-SubCell"/>
</dbReference>
<dbReference type="EMBL" id="BSDO01000009">
    <property type="protein sequence ID" value="GLI24800.1"/>
    <property type="molecule type" value="Genomic_DNA"/>
</dbReference>
<dbReference type="SUPFAM" id="SSF161098">
    <property type="entry name" value="MetI-like"/>
    <property type="match status" value="1"/>
</dbReference>
<evidence type="ECO:0000313" key="13">
    <source>
        <dbReference type="Proteomes" id="UP001144397"/>
    </source>
</evidence>
<keyword evidence="4" id="KW-1003">Cell membrane</keyword>
<evidence type="ECO:0000256" key="7">
    <source>
        <dbReference type="ARBA" id="ARBA00023136"/>
    </source>
</evidence>
<evidence type="ECO:0000256" key="4">
    <source>
        <dbReference type="ARBA" id="ARBA00022475"/>
    </source>
</evidence>
<dbReference type="PROSITE" id="PS50928">
    <property type="entry name" value="ABC_TM1"/>
    <property type="match status" value="1"/>
</dbReference>
<dbReference type="InterPro" id="IPR035906">
    <property type="entry name" value="MetI-like_sf"/>
</dbReference>
<keyword evidence="5 9" id="KW-0812">Transmembrane</keyword>
<feature type="transmembrane region" description="Helical" evidence="9">
    <location>
        <begin position="44"/>
        <end position="63"/>
    </location>
</feature>
<proteinExistence type="inferred from homology"/>
<dbReference type="AlphaFoldDB" id="A0A9W6CS88"/>
<keyword evidence="3 9" id="KW-0813">Transport</keyword>
<evidence type="ECO:0000256" key="8">
    <source>
        <dbReference type="ARBA" id="ARBA00056719"/>
    </source>
</evidence>
<keyword evidence="7 9" id="KW-0472">Membrane</keyword>
<comment type="subcellular location">
    <subcellularLocation>
        <location evidence="1 9">Cell membrane</location>
        <topology evidence="1 9">Multi-pass membrane protein</topology>
    </subcellularLocation>
</comment>
<name>A0A9W6CS88_XANFL</name>
<dbReference type="PANTHER" id="PTHR30151:SF38">
    <property type="entry name" value="ALIPHATIC SULFONATES TRANSPORT PERMEASE PROTEIN SSUC-RELATED"/>
    <property type="match status" value="1"/>
</dbReference>
<comment type="caution">
    <text evidence="11">The sequence shown here is derived from an EMBL/GenBank/DDBJ whole genome shotgun (WGS) entry which is preliminary data.</text>
</comment>
<evidence type="ECO:0000313" key="14">
    <source>
        <dbReference type="Proteomes" id="UP001245370"/>
    </source>
</evidence>
<feature type="transmembrane region" description="Helical" evidence="9">
    <location>
        <begin position="157"/>
        <end position="176"/>
    </location>
</feature>
<evidence type="ECO:0000256" key="3">
    <source>
        <dbReference type="ARBA" id="ARBA00022448"/>
    </source>
</evidence>
<dbReference type="Gene3D" id="1.10.3720.10">
    <property type="entry name" value="MetI-like"/>
    <property type="match status" value="1"/>
</dbReference>
<dbReference type="GeneID" id="95765245"/>
<feature type="transmembrane region" description="Helical" evidence="9">
    <location>
        <begin position="197"/>
        <end position="227"/>
    </location>
</feature>
<dbReference type="Proteomes" id="UP001245370">
    <property type="component" value="Unassembled WGS sequence"/>
</dbReference>
<accession>A0A9W6CS88</accession>
<dbReference type="FunFam" id="1.10.3720.10:FF:000003">
    <property type="entry name" value="Aliphatic sulfonate ABC transporter permease"/>
    <property type="match status" value="1"/>
</dbReference>
<evidence type="ECO:0000256" key="1">
    <source>
        <dbReference type="ARBA" id="ARBA00004651"/>
    </source>
</evidence>
<reference evidence="12 14" key="2">
    <citation type="submission" date="2023-07" db="EMBL/GenBank/DDBJ databases">
        <title>Genomic Encyclopedia of Type Strains, Phase IV (KMG-IV): sequencing the most valuable type-strain genomes for metagenomic binning, comparative biology and taxonomic classification.</title>
        <authorList>
            <person name="Goeker M."/>
        </authorList>
    </citation>
    <scope>NUCLEOTIDE SEQUENCE [LARGE SCALE GENOMIC DNA]</scope>
    <source>
        <strain evidence="12 14">DSM 338</strain>
    </source>
</reference>
<sequence length="293" mass="30946">MSPPAHSEAALLPAAAVSVAAETADVRRLAGARAAAVGRALLPWALPLGVLALWQAAASLGFLSSRVLPAPSDVAVAFWRALGDGSLLTNVAVSTRRALIGLAIGGSIGFALGVLNGIVRPAETAFDSTMQMLRNVPHLAIIPLVILWFGIDEEAKIFLVAIGVAFPIYLNTFHGIRTVDRGLVEMARVYGLSSTALFWRIVLPGALPSVLVGLRYALGIMWLTLIVAETISSTEGIGYMTMNAREFLQTDVVVLGVLAYALLGKLADSFTRAIERRALAWHPAYQHGSEGAA</sequence>
<dbReference type="Pfam" id="PF00528">
    <property type="entry name" value="BPD_transp_1"/>
    <property type="match status" value="1"/>
</dbReference>
<comment type="similarity">
    <text evidence="2 9">Belongs to the binding-protein-dependent transport system permease family.</text>
</comment>
<dbReference type="EMBL" id="JAVDPY010000010">
    <property type="protein sequence ID" value="MDR6336174.1"/>
    <property type="molecule type" value="Genomic_DNA"/>
</dbReference>
<dbReference type="NCBIfam" id="NF008470">
    <property type="entry name" value="PRK11365.1"/>
    <property type="match status" value="1"/>
</dbReference>
<dbReference type="InterPro" id="IPR000515">
    <property type="entry name" value="MetI-like"/>
</dbReference>
<reference evidence="11" key="1">
    <citation type="submission" date="2022-12" db="EMBL/GenBank/DDBJ databases">
        <title>Reference genome sequencing for broad-spectrum identification of bacterial and archaeal isolates by mass spectrometry.</title>
        <authorList>
            <person name="Sekiguchi Y."/>
            <person name="Tourlousse D.M."/>
        </authorList>
    </citation>
    <scope>NUCLEOTIDE SEQUENCE</scope>
    <source>
        <strain evidence="11">301</strain>
    </source>
</reference>
<comment type="function">
    <text evidence="8">Probably part of an ABC transporter complex. Probably responsible for the translocation of the substrate across the membrane.</text>
</comment>
<dbReference type="Proteomes" id="UP001144397">
    <property type="component" value="Unassembled WGS sequence"/>
</dbReference>
<organism evidence="11 13">
    <name type="scientific">Xanthobacter flavus</name>
    <dbReference type="NCBI Taxonomy" id="281"/>
    <lineage>
        <taxon>Bacteria</taxon>
        <taxon>Pseudomonadati</taxon>
        <taxon>Pseudomonadota</taxon>
        <taxon>Alphaproteobacteria</taxon>
        <taxon>Hyphomicrobiales</taxon>
        <taxon>Xanthobacteraceae</taxon>
        <taxon>Xanthobacter</taxon>
    </lineage>
</organism>
<evidence type="ECO:0000256" key="6">
    <source>
        <dbReference type="ARBA" id="ARBA00022989"/>
    </source>
</evidence>
<evidence type="ECO:0000313" key="12">
    <source>
        <dbReference type="EMBL" id="MDR6336174.1"/>
    </source>
</evidence>
<gene>
    <name evidence="12" type="ORF">GGQ86_004672</name>
    <name evidence="11" type="ORF">XFLAVUS301_44740</name>
</gene>
<dbReference type="PANTHER" id="PTHR30151">
    <property type="entry name" value="ALKANE SULFONATE ABC TRANSPORTER-RELATED, MEMBRANE SUBUNIT"/>
    <property type="match status" value="1"/>
</dbReference>
<dbReference type="GO" id="GO:0042918">
    <property type="term" value="P:alkanesulfonate transmembrane transport"/>
    <property type="evidence" value="ECO:0007669"/>
    <property type="project" value="UniProtKB-ARBA"/>
</dbReference>
<evidence type="ECO:0000313" key="11">
    <source>
        <dbReference type="EMBL" id="GLI24800.1"/>
    </source>
</evidence>
<keyword evidence="14" id="KW-1185">Reference proteome</keyword>